<dbReference type="InterPro" id="IPR036465">
    <property type="entry name" value="vWFA_dom_sf"/>
</dbReference>
<dbReference type="SMART" id="SM00327">
    <property type="entry name" value="VWA"/>
    <property type="match status" value="1"/>
</dbReference>
<dbReference type="Pfam" id="PF00092">
    <property type="entry name" value="VWA"/>
    <property type="match status" value="1"/>
</dbReference>
<dbReference type="PATRIC" id="fig|1415166.3.peg.2260"/>
<accession>W5TDG2</accession>
<dbReference type="HOGENOM" id="CLU_082324_2_0_11"/>
<dbReference type="PROSITE" id="PS50234">
    <property type="entry name" value="VWFA"/>
    <property type="match status" value="1"/>
</dbReference>
<evidence type="ECO:0000313" key="3">
    <source>
        <dbReference type="EMBL" id="AHH17018.1"/>
    </source>
</evidence>
<dbReference type="Gene3D" id="3.40.50.410">
    <property type="entry name" value="von Willebrand factor, type A domain"/>
    <property type="match status" value="1"/>
</dbReference>
<feature type="region of interest" description="Disordered" evidence="1">
    <location>
        <begin position="1"/>
        <end position="25"/>
    </location>
</feature>
<name>W5TDG2_9NOCA</name>
<dbReference type="PANTHER" id="PTHR10579">
    <property type="entry name" value="CALCIUM-ACTIVATED CHLORIDE CHANNEL REGULATOR"/>
    <property type="match status" value="1"/>
</dbReference>
<evidence type="ECO:0000313" key="4">
    <source>
        <dbReference type="Proteomes" id="UP000019150"/>
    </source>
</evidence>
<dbReference type="STRING" id="1415166.NONO_c22200"/>
<dbReference type="InterPro" id="IPR002035">
    <property type="entry name" value="VWF_A"/>
</dbReference>
<evidence type="ECO:0000259" key="2">
    <source>
        <dbReference type="PROSITE" id="PS50234"/>
    </source>
</evidence>
<proteinExistence type="predicted"/>
<protein>
    <recommendedName>
        <fullName evidence="2">VWFA domain-containing protein</fullName>
    </recommendedName>
</protein>
<dbReference type="eggNOG" id="COG4245">
    <property type="taxonomic scope" value="Bacteria"/>
</dbReference>
<dbReference type="InterPro" id="IPR051266">
    <property type="entry name" value="CLCR"/>
</dbReference>
<sequence>MGTEEQSSGVPDGGGRDAAPSRFANSERPPIFPVCLVIDVSASMEGAPITSVNESLPGIRSAILDDPSVEEVARVALVTFSESAKIALPLSDLRRQTMPRFEVESSTNFAEGLRAAREAIETGIGGLGRGTRFYRPVVFFFSDGEHNAPEDWKPAWRRLVAREDKFGAEVVSFGMGRANKDAIRAVSTRYAYYASAPDPGTAVRAILQSIIGTIGTTSRSFASASGGTLLVPPTEGLVQLPEHVIE</sequence>
<gene>
    <name evidence="3" type="ORF">NONO_c22200</name>
</gene>
<organism evidence="3 4">
    <name type="scientific">Nocardia nova SH22a</name>
    <dbReference type="NCBI Taxonomy" id="1415166"/>
    <lineage>
        <taxon>Bacteria</taxon>
        <taxon>Bacillati</taxon>
        <taxon>Actinomycetota</taxon>
        <taxon>Actinomycetes</taxon>
        <taxon>Mycobacteriales</taxon>
        <taxon>Nocardiaceae</taxon>
        <taxon>Nocardia</taxon>
    </lineage>
</organism>
<dbReference type="KEGG" id="nno:NONO_c22200"/>
<keyword evidence="4" id="KW-1185">Reference proteome</keyword>
<dbReference type="RefSeq" id="WP_025348499.1">
    <property type="nucleotide sequence ID" value="NZ_CP006850.1"/>
</dbReference>
<dbReference type="EMBL" id="CP006850">
    <property type="protein sequence ID" value="AHH17018.1"/>
    <property type="molecule type" value="Genomic_DNA"/>
</dbReference>
<dbReference type="PANTHER" id="PTHR10579:SF43">
    <property type="entry name" value="ZINC FINGER (C3HC4-TYPE RING FINGER) FAMILY PROTEIN"/>
    <property type="match status" value="1"/>
</dbReference>
<dbReference type="SUPFAM" id="SSF53300">
    <property type="entry name" value="vWA-like"/>
    <property type="match status" value="1"/>
</dbReference>
<dbReference type="Proteomes" id="UP000019150">
    <property type="component" value="Chromosome"/>
</dbReference>
<reference evidence="3 4" key="1">
    <citation type="journal article" date="2014" name="Appl. Environ. Microbiol.">
        <title>Insights into the Microbial Degradation of Rubber and Gutta-Percha by Analysis of the Complete Genome of Nocardia nova SH22a.</title>
        <authorList>
            <person name="Luo Q."/>
            <person name="Hiessl S."/>
            <person name="Poehlein A."/>
            <person name="Daniel R."/>
            <person name="Steinbuchel A."/>
        </authorList>
    </citation>
    <scope>NUCLEOTIDE SEQUENCE [LARGE SCALE GENOMIC DNA]</scope>
    <source>
        <strain evidence="3">SH22a</strain>
    </source>
</reference>
<feature type="domain" description="VWFA" evidence="2">
    <location>
        <begin position="33"/>
        <end position="210"/>
    </location>
</feature>
<dbReference type="OrthoDB" id="9806395at2"/>
<dbReference type="AlphaFoldDB" id="W5TDG2"/>
<evidence type="ECO:0000256" key="1">
    <source>
        <dbReference type="SAM" id="MobiDB-lite"/>
    </source>
</evidence>